<dbReference type="AlphaFoldDB" id="A0A840A366"/>
<gene>
    <name evidence="4" type="ORF">GGQ61_003566</name>
</gene>
<keyword evidence="1 2" id="KW-0597">Phosphoprotein</keyword>
<accession>A0A840A366</accession>
<protein>
    <submittedName>
        <fullName evidence="4">CheY-like chemotaxis protein</fullName>
    </submittedName>
</protein>
<sequence length="162" mass="17334">MPRNSVIAVAKSLAAIPQLIHPSGRKRRSTREYHAVGGALGRHVLIIEDEALISIEIEALLSEHGFQSFDWATSPLQALHCAKGHRPDLITADLRIVDGTGLEAVNAILAEMGDIPVVFVTANSDMRSGQALFPVVPKPIVPAQLAAACQRVCQQAGAQYRG</sequence>
<dbReference type="Gene3D" id="3.40.50.2300">
    <property type="match status" value="1"/>
</dbReference>
<dbReference type="InterPro" id="IPR001789">
    <property type="entry name" value="Sig_transdc_resp-reg_receiver"/>
</dbReference>
<dbReference type="Pfam" id="PF00072">
    <property type="entry name" value="Response_reg"/>
    <property type="match status" value="1"/>
</dbReference>
<keyword evidence="5" id="KW-1185">Reference proteome</keyword>
<dbReference type="PANTHER" id="PTHR44591:SF3">
    <property type="entry name" value="RESPONSE REGULATORY DOMAIN-CONTAINING PROTEIN"/>
    <property type="match status" value="1"/>
</dbReference>
<organism evidence="4 5">
    <name type="scientific">Phenylobacterium haematophilum</name>
    <dbReference type="NCBI Taxonomy" id="98513"/>
    <lineage>
        <taxon>Bacteria</taxon>
        <taxon>Pseudomonadati</taxon>
        <taxon>Pseudomonadota</taxon>
        <taxon>Alphaproteobacteria</taxon>
        <taxon>Caulobacterales</taxon>
        <taxon>Caulobacteraceae</taxon>
        <taxon>Phenylobacterium</taxon>
    </lineage>
</organism>
<feature type="domain" description="Response regulatory" evidence="3">
    <location>
        <begin position="43"/>
        <end position="153"/>
    </location>
</feature>
<dbReference type="SMART" id="SM00448">
    <property type="entry name" value="REC"/>
    <property type="match status" value="1"/>
</dbReference>
<name>A0A840A366_9CAUL</name>
<dbReference type="PANTHER" id="PTHR44591">
    <property type="entry name" value="STRESS RESPONSE REGULATOR PROTEIN 1"/>
    <property type="match status" value="1"/>
</dbReference>
<feature type="modified residue" description="4-aspartylphosphate" evidence="2">
    <location>
        <position position="93"/>
    </location>
</feature>
<dbReference type="RefSeq" id="WP_246371044.1">
    <property type="nucleotide sequence ID" value="NZ_JACIDK010000006.1"/>
</dbReference>
<evidence type="ECO:0000259" key="3">
    <source>
        <dbReference type="PROSITE" id="PS50110"/>
    </source>
</evidence>
<dbReference type="GO" id="GO:0000160">
    <property type="term" value="P:phosphorelay signal transduction system"/>
    <property type="evidence" value="ECO:0007669"/>
    <property type="project" value="InterPro"/>
</dbReference>
<evidence type="ECO:0000256" key="2">
    <source>
        <dbReference type="PROSITE-ProRule" id="PRU00169"/>
    </source>
</evidence>
<evidence type="ECO:0000313" key="5">
    <source>
        <dbReference type="Proteomes" id="UP000530564"/>
    </source>
</evidence>
<evidence type="ECO:0000313" key="4">
    <source>
        <dbReference type="EMBL" id="MBB3892828.1"/>
    </source>
</evidence>
<proteinExistence type="predicted"/>
<reference evidence="4 5" key="1">
    <citation type="submission" date="2020-08" db="EMBL/GenBank/DDBJ databases">
        <title>Genomic Encyclopedia of Type Strains, Phase IV (KMG-IV): sequencing the most valuable type-strain genomes for metagenomic binning, comparative biology and taxonomic classification.</title>
        <authorList>
            <person name="Goeker M."/>
        </authorList>
    </citation>
    <scope>NUCLEOTIDE SEQUENCE [LARGE SCALE GENOMIC DNA]</scope>
    <source>
        <strain evidence="4 5">DSM 21793</strain>
    </source>
</reference>
<comment type="caution">
    <text evidence="4">The sequence shown here is derived from an EMBL/GenBank/DDBJ whole genome shotgun (WGS) entry which is preliminary data.</text>
</comment>
<dbReference type="Proteomes" id="UP000530564">
    <property type="component" value="Unassembled WGS sequence"/>
</dbReference>
<dbReference type="SUPFAM" id="SSF52172">
    <property type="entry name" value="CheY-like"/>
    <property type="match status" value="1"/>
</dbReference>
<dbReference type="InterPro" id="IPR011006">
    <property type="entry name" value="CheY-like_superfamily"/>
</dbReference>
<dbReference type="InterPro" id="IPR050595">
    <property type="entry name" value="Bact_response_regulator"/>
</dbReference>
<dbReference type="PROSITE" id="PS50110">
    <property type="entry name" value="RESPONSE_REGULATORY"/>
    <property type="match status" value="1"/>
</dbReference>
<dbReference type="EMBL" id="JACIDK010000006">
    <property type="protein sequence ID" value="MBB3892828.1"/>
    <property type="molecule type" value="Genomic_DNA"/>
</dbReference>
<evidence type="ECO:0000256" key="1">
    <source>
        <dbReference type="ARBA" id="ARBA00022553"/>
    </source>
</evidence>